<dbReference type="GO" id="GO:0032259">
    <property type="term" value="P:methylation"/>
    <property type="evidence" value="ECO:0007669"/>
    <property type="project" value="UniProtKB-KW"/>
</dbReference>
<keyword evidence="6" id="KW-0949">S-adenosyl-L-methionine</keyword>
<dbReference type="InterPro" id="IPR026480">
    <property type="entry name" value="RMT2_dom"/>
</dbReference>
<dbReference type="CDD" id="cd02440">
    <property type="entry name" value="AdoMet_MTases"/>
    <property type="match status" value="1"/>
</dbReference>
<dbReference type="Gene3D" id="3.40.50.150">
    <property type="entry name" value="Vaccinia Virus protein VP39"/>
    <property type="match status" value="1"/>
</dbReference>
<evidence type="ECO:0000256" key="1">
    <source>
        <dbReference type="ARBA" id="ARBA00002207"/>
    </source>
</evidence>
<dbReference type="Proteomes" id="UP000326924">
    <property type="component" value="Unassembled WGS sequence"/>
</dbReference>
<dbReference type="InterPro" id="IPR051038">
    <property type="entry name" value="RMT2/GAMT_Mtase"/>
</dbReference>
<evidence type="ECO:0000256" key="3">
    <source>
        <dbReference type="ARBA" id="ARBA00022490"/>
    </source>
</evidence>
<dbReference type="PANTHER" id="PTHR32379:SF1">
    <property type="entry name" value="GUANIDINOACETATE N-METHYLTRANSFERASE"/>
    <property type="match status" value="1"/>
</dbReference>
<dbReference type="InParanoid" id="A0A5J5ET64"/>
<comment type="similarity">
    <text evidence="8">Belongs to the class I-like SAM-binding methyltransferase superfamily. RMT2 methyltransferase family.</text>
</comment>
<dbReference type="GO" id="GO:0005634">
    <property type="term" value="C:nucleus"/>
    <property type="evidence" value="ECO:0007669"/>
    <property type="project" value="UniProtKB-SubCell"/>
</dbReference>
<dbReference type="Gene3D" id="1.25.40.20">
    <property type="entry name" value="Ankyrin repeat-containing domain"/>
    <property type="match status" value="1"/>
</dbReference>
<comment type="caution">
    <text evidence="10">The sequence shown here is derived from an EMBL/GenBank/DDBJ whole genome shotgun (WGS) entry which is preliminary data.</text>
</comment>
<evidence type="ECO:0000259" key="9">
    <source>
        <dbReference type="PROSITE" id="PS51559"/>
    </source>
</evidence>
<evidence type="ECO:0000313" key="10">
    <source>
        <dbReference type="EMBL" id="KAA8902913.1"/>
    </source>
</evidence>
<feature type="domain" description="RMT2" evidence="9">
    <location>
        <begin position="147"/>
        <end position="395"/>
    </location>
</feature>
<sequence>MSSDAPPPADVPDEATTSLLSAAASHDLARLTLLLKTHPATLQHPITLTTPLHAAVASLSPSASDTEVTAAEDTVRLLLQNGAIWNDLDANGETPGCVAWRLGGSVKELYELLVEAGVRAELLMGRLGGGWDALASDSESEAEDGEKDVTSSQYLDSSLHYDDAKLLDADDNGVMMAWEAKIMQRSVAELLPTGATGKRVLNVGFGMGIVDSAFQERLREMWGEDEDVRHTIVEAHPDVLKKLRQDGWYEKRGVEVLEGRWQEVFPYPKNPTPNKQLTRQALAPIIAAGTTFDAIYFDTFAEEYTALKEFFTEYVLALLSPDGGRFSFFHGLGADRRVSWDVYTRVVELDLLEAGLDTIWTDVEIELPEQTWTGVRRRYWDVGGVYRLPVCTFVG</sequence>
<evidence type="ECO:0000256" key="5">
    <source>
        <dbReference type="ARBA" id="ARBA00022679"/>
    </source>
</evidence>
<dbReference type="PIRSF" id="PIRSF038148">
    <property type="entry name" value="Arginine_N-mtfrase-2"/>
    <property type="match status" value="1"/>
</dbReference>
<dbReference type="InterPro" id="IPR036770">
    <property type="entry name" value="Ankyrin_rpt-contain_sf"/>
</dbReference>
<evidence type="ECO:0000256" key="8">
    <source>
        <dbReference type="PIRNR" id="PIRNR038148"/>
    </source>
</evidence>
<keyword evidence="5 8" id="KW-0808">Transferase</keyword>
<comment type="subcellular location">
    <subcellularLocation>
        <location evidence="8">Cytoplasm</location>
    </subcellularLocation>
    <subcellularLocation>
        <location evidence="8">Nucleus</location>
    </subcellularLocation>
</comment>
<dbReference type="AlphaFoldDB" id="A0A5J5ET64"/>
<gene>
    <name evidence="10" type="ORF">FN846DRAFT_954923</name>
</gene>
<keyword evidence="3 8" id="KW-0963">Cytoplasm</keyword>
<name>A0A5J5ET64_9PEZI</name>
<dbReference type="SUPFAM" id="SSF53335">
    <property type="entry name" value="S-adenosyl-L-methionine-dependent methyltransferases"/>
    <property type="match status" value="1"/>
</dbReference>
<evidence type="ECO:0000313" key="11">
    <source>
        <dbReference type="Proteomes" id="UP000326924"/>
    </source>
</evidence>
<dbReference type="OrthoDB" id="19014at2759"/>
<reference evidence="10 11" key="1">
    <citation type="submission" date="2019-09" db="EMBL/GenBank/DDBJ databases">
        <title>Draft genome of the ectomycorrhizal ascomycete Sphaerosporella brunnea.</title>
        <authorList>
            <consortium name="DOE Joint Genome Institute"/>
            <person name="Benucci G.M."/>
            <person name="Marozzi G."/>
            <person name="Antonielli L."/>
            <person name="Sanchez S."/>
            <person name="Marco P."/>
            <person name="Wang X."/>
            <person name="Falini L.B."/>
            <person name="Barry K."/>
            <person name="Haridas S."/>
            <person name="Lipzen A."/>
            <person name="Labutti K."/>
            <person name="Grigoriev I.V."/>
            <person name="Murat C."/>
            <person name="Martin F."/>
            <person name="Albertini E."/>
            <person name="Donnini D."/>
            <person name="Bonito G."/>
        </authorList>
    </citation>
    <scope>NUCLEOTIDE SEQUENCE [LARGE SCALE GENOMIC DNA]</scope>
    <source>
        <strain evidence="10 11">Sb_GMNB300</strain>
    </source>
</reference>
<evidence type="ECO:0000256" key="2">
    <source>
        <dbReference type="ARBA" id="ARBA00011245"/>
    </source>
</evidence>
<dbReference type="EC" id="2.1.1.-" evidence="8"/>
<dbReference type="FunCoup" id="A0A5J5ET64">
    <property type="interactions" value="391"/>
</dbReference>
<comment type="subunit">
    <text evidence="2 8">Monomer.</text>
</comment>
<evidence type="ECO:0000256" key="7">
    <source>
        <dbReference type="ARBA" id="ARBA00023242"/>
    </source>
</evidence>
<protein>
    <recommendedName>
        <fullName evidence="8">Arginine N-methyltransferase 2</fullName>
        <ecNumber evidence="8">2.1.1.-</ecNumber>
    </recommendedName>
</protein>
<keyword evidence="7 8" id="KW-0539">Nucleus</keyword>
<dbReference type="GO" id="GO:0019702">
    <property type="term" value="F:protein arginine N5-methyltransferase activity"/>
    <property type="evidence" value="ECO:0007669"/>
    <property type="project" value="TreeGrafter"/>
</dbReference>
<dbReference type="GO" id="GO:0005737">
    <property type="term" value="C:cytoplasm"/>
    <property type="evidence" value="ECO:0007669"/>
    <property type="project" value="UniProtKB-SubCell"/>
</dbReference>
<evidence type="ECO:0000256" key="6">
    <source>
        <dbReference type="ARBA" id="ARBA00022691"/>
    </source>
</evidence>
<dbReference type="InterPro" id="IPR017408">
    <property type="entry name" value="Arginine_N-MeTrfase_2"/>
</dbReference>
<keyword evidence="11" id="KW-1185">Reference proteome</keyword>
<accession>A0A5J5ET64</accession>
<organism evidence="10 11">
    <name type="scientific">Sphaerosporella brunnea</name>
    <dbReference type="NCBI Taxonomy" id="1250544"/>
    <lineage>
        <taxon>Eukaryota</taxon>
        <taxon>Fungi</taxon>
        <taxon>Dikarya</taxon>
        <taxon>Ascomycota</taxon>
        <taxon>Pezizomycotina</taxon>
        <taxon>Pezizomycetes</taxon>
        <taxon>Pezizales</taxon>
        <taxon>Pyronemataceae</taxon>
        <taxon>Sphaerosporella</taxon>
    </lineage>
</organism>
<evidence type="ECO:0000256" key="4">
    <source>
        <dbReference type="ARBA" id="ARBA00022603"/>
    </source>
</evidence>
<proteinExistence type="inferred from homology"/>
<comment type="function">
    <text evidence="1 8">S-adenosyl-L-methionine-dependent protein-arginine N-methyltransferase that methylates the delta-nitrogen atom of arginine residues to form N5-methylarginine (type IV) in target proteins. Monomethylates ribosomal protein L12.</text>
</comment>
<keyword evidence="4 8" id="KW-0489">Methyltransferase</keyword>
<dbReference type="SUPFAM" id="SSF48403">
    <property type="entry name" value="Ankyrin repeat"/>
    <property type="match status" value="1"/>
</dbReference>
<dbReference type="InterPro" id="IPR029063">
    <property type="entry name" value="SAM-dependent_MTases_sf"/>
</dbReference>
<dbReference type="PANTHER" id="PTHR32379">
    <property type="entry name" value="GUANIDINOACETATE N-METHYLTRANSFERASE"/>
    <property type="match status" value="1"/>
</dbReference>
<dbReference type="EMBL" id="VXIS01000125">
    <property type="protein sequence ID" value="KAA8902913.1"/>
    <property type="molecule type" value="Genomic_DNA"/>
</dbReference>
<dbReference type="PROSITE" id="PS51559">
    <property type="entry name" value="SAM_RMT2"/>
    <property type="match status" value="1"/>
</dbReference>